<dbReference type="OrthoDB" id="421226at2759"/>
<evidence type="ECO:0000313" key="3">
    <source>
        <dbReference type="Proteomes" id="UP000186817"/>
    </source>
</evidence>
<evidence type="ECO:0000256" key="1">
    <source>
        <dbReference type="SAM" id="MobiDB-lite"/>
    </source>
</evidence>
<sequence length="235" mass="25008">MPRAAVRAQEAPMGPTAPELPTLEEVAETLYLGPFEYGWGNAPTEPGGFSGQATVVLDEDDDESLCEVQEPGGDAAKLPGMPDSPKAETAEASSERRESSHSGFTSSSCSGASLKTGKTSTWASKQFRAPGENPEGGDAPNMENLRPELARHLQASLRVRKASIPGEGSDAPNMENLRPELARHLQASLRVRKASIPGEGNFKLHPFFDAAQRAGLRRTSSEAILGCRVGKDLVK</sequence>
<reference evidence="2 3" key="1">
    <citation type="submission" date="2016-02" db="EMBL/GenBank/DDBJ databases">
        <title>Genome analysis of coral dinoflagellate symbionts highlights evolutionary adaptations to a symbiotic lifestyle.</title>
        <authorList>
            <person name="Aranda M."/>
            <person name="Li Y."/>
            <person name="Liew Y.J."/>
            <person name="Baumgarten S."/>
            <person name="Simakov O."/>
            <person name="Wilson M."/>
            <person name="Piel J."/>
            <person name="Ashoor H."/>
            <person name="Bougouffa S."/>
            <person name="Bajic V.B."/>
            <person name="Ryu T."/>
            <person name="Ravasi T."/>
            <person name="Bayer T."/>
            <person name="Micklem G."/>
            <person name="Kim H."/>
            <person name="Bhak J."/>
            <person name="Lajeunesse T.C."/>
            <person name="Voolstra C.R."/>
        </authorList>
    </citation>
    <scope>NUCLEOTIDE SEQUENCE [LARGE SCALE GENOMIC DNA]</scope>
    <source>
        <strain evidence="2 3">CCMP2467</strain>
    </source>
</reference>
<feature type="region of interest" description="Disordered" evidence="1">
    <location>
        <begin position="58"/>
        <end position="143"/>
    </location>
</feature>
<organism evidence="2 3">
    <name type="scientific">Symbiodinium microadriaticum</name>
    <name type="common">Dinoflagellate</name>
    <name type="synonym">Zooxanthella microadriatica</name>
    <dbReference type="NCBI Taxonomy" id="2951"/>
    <lineage>
        <taxon>Eukaryota</taxon>
        <taxon>Sar</taxon>
        <taxon>Alveolata</taxon>
        <taxon>Dinophyceae</taxon>
        <taxon>Suessiales</taxon>
        <taxon>Symbiodiniaceae</taxon>
        <taxon>Symbiodinium</taxon>
    </lineage>
</organism>
<protein>
    <submittedName>
        <fullName evidence="2">Uncharacterized protein</fullName>
    </submittedName>
</protein>
<comment type="caution">
    <text evidence="2">The sequence shown here is derived from an EMBL/GenBank/DDBJ whole genome shotgun (WGS) entry which is preliminary data.</text>
</comment>
<dbReference type="AlphaFoldDB" id="A0A1Q9F4C2"/>
<keyword evidence="3" id="KW-1185">Reference proteome</keyword>
<proteinExistence type="predicted"/>
<name>A0A1Q9F4C2_SYMMI</name>
<accession>A0A1Q9F4C2</accession>
<dbReference type="EMBL" id="LSRX01000014">
    <property type="protein sequence ID" value="OLQ14507.1"/>
    <property type="molecule type" value="Genomic_DNA"/>
</dbReference>
<gene>
    <name evidence="2" type="ORF">AK812_SmicGene1288</name>
</gene>
<feature type="compositionally biased region" description="Basic and acidic residues" evidence="1">
    <location>
        <begin position="85"/>
        <end position="100"/>
    </location>
</feature>
<evidence type="ECO:0000313" key="2">
    <source>
        <dbReference type="EMBL" id="OLQ14507.1"/>
    </source>
</evidence>
<dbReference type="Proteomes" id="UP000186817">
    <property type="component" value="Unassembled WGS sequence"/>
</dbReference>
<feature type="compositionally biased region" description="Low complexity" evidence="1">
    <location>
        <begin position="101"/>
        <end position="113"/>
    </location>
</feature>